<keyword evidence="1" id="KW-0812">Transmembrane</keyword>
<comment type="caution">
    <text evidence="2">The sequence shown here is derived from an EMBL/GenBank/DDBJ whole genome shotgun (WGS) entry which is preliminary data.</text>
</comment>
<dbReference type="EMBL" id="MU620895">
    <property type="protein sequence ID" value="KAI8583564.1"/>
    <property type="molecule type" value="Genomic_DNA"/>
</dbReference>
<reference evidence="2" key="2">
    <citation type="journal article" date="2022" name="Proc. Natl. Acad. Sci. U.S.A.">
        <title>Diploid-dominant life cycles characterize the early evolution of Fungi.</title>
        <authorList>
            <person name="Amses K.R."/>
            <person name="Simmons D.R."/>
            <person name="Longcore J.E."/>
            <person name="Mondo S.J."/>
            <person name="Seto K."/>
            <person name="Jeronimo G.H."/>
            <person name="Bonds A.E."/>
            <person name="Quandt C.A."/>
            <person name="Davis W.J."/>
            <person name="Chang Y."/>
            <person name="Federici B.A."/>
            <person name="Kuo A."/>
            <person name="LaButti K."/>
            <person name="Pangilinan J."/>
            <person name="Andreopoulos W."/>
            <person name="Tritt A."/>
            <person name="Riley R."/>
            <person name="Hundley H."/>
            <person name="Johnson J."/>
            <person name="Lipzen A."/>
            <person name="Barry K."/>
            <person name="Lang B.F."/>
            <person name="Cuomo C.A."/>
            <person name="Buchler N.E."/>
            <person name="Grigoriev I.V."/>
            <person name="Spatafora J.W."/>
            <person name="Stajich J.E."/>
            <person name="James T.Y."/>
        </authorList>
    </citation>
    <scope>NUCLEOTIDE SEQUENCE</scope>
    <source>
        <strain evidence="2">AG</strain>
    </source>
</reference>
<keyword evidence="1" id="KW-1133">Transmembrane helix</keyword>
<organism evidence="2 3">
    <name type="scientific">Umbelopsis ramanniana AG</name>
    <dbReference type="NCBI Taxonomy" id="1314678"/>
    <lineage>
        <taxon>Eukaryota</taxon>
        <taxon>Fungi</taxon>
        <taxon>Fungi incertae sedis</taxon>
        <taxon>Mucoromycota</taxon>
        <taxon>Mucoromycotina</taxon>
        <taxon>Umbelopsidomycetes</taxon>
        <taxon>Umbelopsidales</taxon>
        <taxon>Umbelopsidaceae</taxon>
        <taxon>Umbelopsis</taxon>
    </lineage>
</organism>
<sequence length="414" mass="44706">MDKIRKLELVGQVFLIPILLHMKLSLFIVATAVLSAISVSALPAQQADKSINANMNSNMKDARPAGVEMKKSAAVPKLAGDKAKSKPAVIANMPHVSEKVQATNRKLAESVNKSMATLEGISSDMNKYLEDHITDAKNVERTSILLNEVQANPFTVLLVLINLISRMEDDMKTSIMAPLIPGSQTPPSKFGFTSAEVAAFEDAIKKIITEAEGLVGEYKAVLSGKPVTHKFSTITFLNEAEVQKAVKSNAATELPKIDIGKLPDAVWLSSWVEMVSSEAKKILKNVDAAVADALVADTKVNADETKVEEPLLSVSDADIDSFDEVPAAEPTHISKRDMFDDMVFPAPVTAPFVHKEEHVESPKFAKVNKKAKASHHSHMPAKSTTYMAVPSDVADSFSEFDESDVQGPAPTGSF</sequence>
<keyword evidence="1" id="KW-0472">Membrane</keyword>
<evidence type="ECO:0000313" key="2">
    <source>
        <dbReference type="EMBL" id="KAI8583564.1"/>
    </source>
</evidence>
<keyword evidence="3" id="KW-1185">Reference proteome</keyword>
<evidence type="ECO:0000313" key="3">
    <source>
        <dbReference type="Proteomes" id="UP001206595"/>
    </source>
</evidence>
<dbReference type="Proteomes" id="UP001206595">
    <property type="component" value="Unassembled WGS sequence"/>
</dbReference>
<dbReference type="RefSeq" id="XP_051448568.1">
    <property type="nucleotide sequence ID" value="XM_051593557.1"/>
</dbReference>
<feature type="transmembrane region" description="Helical" evidence="1">
    <location>
        <begin position="12"/>
        <end position="37"/>
    </location>
</feature>
<gene>
    <name evidence="2" type="ORF">K450DRAFT_289366</name>
</gene>
<protein>
    <submittedName>
        <fullName evidence="2">Uncharacterized protein</fullName>
    </submittedName>
</protein>
<dbReference type="GeneID" id="75918899"/>
<accession>A0AAD5EHZ0</accession>
<evidence type="ECO:0000256" key="1">
    <source>
        <dbReference type="SAM" id="Phobius"/>
    </source>
</evidence>
<proteinExistence type="predicted"/>
<name>A0AAD5EHZ0_UMBRA</name>
<reference evidence="2" key="1">
    <citation type="submission" date="2021-06" db="EMBL/GenBank/DDBJ databases">
        <authorList>
            <consortium name="DOE Joint Genome Institute"/>
            <person name="Mondo S.J."/>
            <person name="Amses K.R."/>
            <person name="Simmons D.R."/>
            <person name="Longcore J.E."/>
            <person name="Seto K."/>
            <person name="Alves G.H."/>
            <person name="Bonds A.E."/>
            <person name="Quandt C.A."/>
            <person name="Davis W.J."/>
            <person name="Chang Y."/>
            <person name="Letcher P.M."/>
            <person name="Powell M.J."/>
            <person name="Kuo A."/>
            <person name="Labutti K."/>
            <person name="Pangilinan J."/>
            <person name="Andreopoulos W."/>
            <person name="Tritt A."/>
            <person name="Riley R."/>
            <person name="Hundley H."/>
            <person name="Johnson J."/>
            <person name="Lipzen A."/>
            <person name="Barry K."/>
            <person name="Berbee M.L."/>
            <person name="Buchler N.E."/>
            <person name="Grigoriev I.V."/>
            <person name="Spatafora J.W."/>
            <person name="Stajich J.E."/>
            <person name="James T.Y."/>
        </authorList>
    </citation>
    <scope>NUCLEOTIDE SEQUENCE</scope>
    <source>
        <strain evidence="2">AG</strain>
    </source>
</reference>
<dbReference type="AlphaFoldDB" id="A0AAD5EHZ0"/>